<organism evidence="4 5">
    <name type="scientific">Sinanodonta woodiana</name>
    <name type="common">Chinese pond mussel</name>
    <name type="synonym">Anodonta woodiana</name>
    <dbReference type="NCBI Taxonomy" id="1069815"/>
    <lineage>
        <taxon>Eukaryota</taxon>
        <taxon>Metazoa</taxon>
        <taxon>Spiralia</taxon>
        <taxon>Lophotrochozoa</taxon>
        <taxon>Mollusca</taxon>
        <taxon>Bivalvia</taxon>
        <taxon>Autobranchia</taxon>
        <taxon>Heteroconchia</taxon>
        <taxon>Palaeoheterodonta</taxon>
        <taxon>Unionida</taxon>
        <taxon>Unionoidea</taxon>
        <taxon>Unionidae</taxon>
        <taxon>Unioninae</taxon>
        <taxon>Sinanodonta</taxon>
    </lineage>
</organism>
<dbReference type="PANTHER" id="PTHR46428:SF1">
    <property type="entry name" value="KELCH DOMAIN-CONTAINING PROTEIN 10"/>
    <property type="match status" value="1"/>
</dbReference>
<sequence length="386" mass="44394">MIEESTVALQFECLSPNLSDNSPLHLEPRSGHRIVVDESNLYCLGGYNPDFWDIPNEEGSGTTYPLFSELWKFNFATKKWTLLKTKGQMPVELASHTLLRCGHHLIHLAGTGVPFGINKSNTVTSIDLKHLHWKKLNCSGELPLPIYGHTVTKVGDYVYVMGGTTGYVYHMEVHRLNLKTLYWEHLTKESNEWKYVKNIPVPRYRHEVVHLDGKLYVFGGGTGVDAYSLKKIPAFDIDNHLWEKIVTVPDIIHGFPKPRKCHSCVQMENEVYICGGLTKELCILPCLWKFCLYTHKWTKLSVELQIPVYFHSADLTQAGCMYIFGGVTHYEDKRTNIIQKIWLKIPSLLEMCWERLCNLIEMEKYAKDKTVLINLGIPRQLLDRIS</sequence>
<gene>
    <name evidence="4" type="ORF">ACJMK2_015634</name>
</gene>
<proteinExistence type="predicted"/>
<dbReference type="AlphaFoldDB" id="A0ABD3UUT8"/>
<accession>A0ABD3UUT8</accession>
<dbReference type="Pfam" id="PF24981">
    <property type="entry name" value="Beta-prop_ATRN-LZTR1"/>
    <property type="match status" value="1"/>
</dbReference>
<reference evidence="4 5" key="1">
    <citation type="submission" date="2024-11" db="EMBL/GenBank/DDBJ databases">
        <title>Chromosome-level genome assembly of the freshwater bivalve Anodonta woodiana.</title>
        <authorList>
            <person name="Chen X."/>
        </authorList>
    </citation>
    <scope>NUCLEOTIDE SEQUENCE [LARGE SCALE GENOMIC DNA]</scope>
    <source>
        <strain evidence="4">MN2024</strain>
        <tissue evidence="4">Gills</tissue>
    </source>
</reference>
<evidence type="ECO:0000259" key="3">
    <source>
        <dbReference type="Pfam" id="PF24981"/>
    </source>
</evidence>
<dbReference type="PANTHER" id="PTHR46428">
    <property type="entry name" value="KELCH DOMAIN-CONTAINING PROTEIN 10"/>
    <property type="match status" value="1"/>
</dbReference>
<comment type="caution">
    <text evidence="4">The sequence shown here is derived from an EMBL/GenBank/DDBJ whole genome shotgun (WGS) entry which is preliminary data.</text>
</comment>
<keyword evidence="1" id="KW-0880">Kelch repeat</keyword>
<evidence type="ECO:0000313" key="4">
    <source>
        <dbReference type="EMBL" id="KAL3851943.1"/>
    </source>
</evidence>
<keyword evidence="5" id="KW-1185">Reference proteome</keyword>
<dbReference type="InterPro" id="IPR056737">
    <property type="entry name" value="Beta-prop_ATRN-MKLN-like"/>
</dbReference>
<dbReference type="Gene3D" id="2.120.10.80">
    <property type="entry name" value="Kelch-type beta propeller"/>
    <property type="match status" value="2"/>
</dbReference>
<dbReference type="SUPFAM" id="SSF117281">
    <property type="entry name" value="Kelch motif"/>
    <property type="match status" value="2"/>
</dbReference>
<dbReference type="Proteomes" id="UP001634394">
    <property type="component" value="Unassembled WGS sequence"/>
</dbReference>
<evidence type="ECO:0000256" key="2">
    <source>
        <dbReference type="ARBA" id="ARBA00022737"/>
    </source>
</evidence>
<protein>
    <recommendedName>
        <fullName evidence="3">Attractin/MKLN-like beta-propeller domain-containing protein</fullName>
    </recommendedName>
</protein>
<name>A0ABD3UUT8_SINWO</name>
<dbReference type="InterPro" id="IPR015915">
    <property type="entry name" value="Kelch-typ_b-propeller"/>
</dbReference>
<feature type="domain" description="Attractin/MKLN-like beta-propeller" evidence="3">
    <location>
        <begin position="114"/>
        <end position="334"/>
    </location>
</feature>
<keyword evidence="2" id="KW-0677">Repeat</keyword>
<evidence type="ECO:0000313" key="5">
    <source>
        <dbReference type="Proteomes" id="UP001634394"/>
    </source>
</evidence>
<evidence type="ECO:0000256" key="1">
    <source>
        <dbReference type="ARBA" id="ARBA00022441"/>
    </source>
</evidence>
<dbReference type="InterPro" id="IPR052125">
    <property type="entry name" value="KLHDC10"/>
</dbReference>
<dbReference type="EMBL" id="JBJQND010000015">
    <property type="protein sequence ID" value="KAL3851943.1"/>
    <property type="molecule type" value="Genomic_DNA"/>
</dbReference>